<dbReference type="AlphaFoldDB" id="A0A0C3DXC0"/>
<dbReference type="HOGENOM" id="CLU_2347955_0_0_1"/>
<accession>A0A0C3DXC0</accession>
<dbReference type="Proteomes" id="UP000053989">
    <property type="component" value="Unassembled WGS sequence"/>
</dbReference>
<name>A0A0C3DXC0_9AGAM</name>
<dbReference type="InParanoid" id="A0A0C3DXC0"/>
<protein>
    <submittedName>
        <fullName evidence="1">Uncharacterized protein</fullName>
    </submittedName>
</protein>
<dbReference type="EMBL" id="KN822061">
    <property type="protein sequence ID" value="KIM60556.1"/>
    <property type="molecule type" value="Genomic_DNA"/>
</dbReference>
<reference evidence="2" key="2">
    <citation type="submission" date="2015-01" db="EMBL/GenBank/DDBJ databases">
        <title>Evolutionary Origins and Diversification of the Mycorrhizal Mutualists.</title>
        <authorList>
            <consortium name="DOE Joint Genome Institute"/>
            <consortium name="Mycorrhizal Genomics Consortium"/>
            <person name="Kohler A."/>
            <person name="Kuo A."/>
            <person name="Nagy L.G."/>
            <person name="Floudas D."/>
            <person name="Copeland A."/>
            <person name="Barry K.W."/>
            <person name="Cichocki N."/>
            <person name="Veneault-Fourrey C."/>
            <person name="LaButti K."/>
            <person name="Lindquist E.A."/>
            <person name="Lipzen A."/>
            <person name="Lundell T."/>
            <person name="Morin E."/>
            <person name="Murat C."/>
            <person name="Riley R."/>
            <person name="Ohm R."/>
            <person name="Sun H."/>
            <person name="Tunlid A."/>
            <person name="Henrissat B."/>
            <person name="Grigoriev I.V."/>
            <person name="Hibbett D.S."/>
            <person name="Martin F."/>
        </authorList>
    </citation>
    <scope>NUCLEOTIDE SEQUENCE [LARGE SCALE GENOMIC DNA]</scope>
    <source>
        <strain evidence="2">Foug A</strain>
    </source>
</reference>
<gene>
    <name evidence="1" type="ORF">SCLCIDRAFT_1216829</name>
</gene>
<evidence type="ECO:0000313" key="2">
    <source>
        <dbReference type="Proteomes" id="UP000053989"/>
    </source>
</evidence>
<evidence type="ECO:0000313" key="1">
    <source>
        <dbReference type="EMBL" id="KIM60556.1"/>
    </source>
</evidence>
<keyword evidence="2" id="KW-1185">Reference proteome</keyword>
<proteinExistence type="predicted"/>
<organism evidence="1 2">
    <name type="scientific">Scleroderma citrinum Foug A</name>
    <dbReference type="NCBI Taxonomy" id="1036808"/>
    <lineage>
        <taxon>Eukaryota</taxon>
        <taxon>Fungi</taxon>
        <taxon>Dikarya</taxon>
        <taxon>Basidiomycota</taxon>
        <taxon>Agaricomycotina</taxon>
        <taxon>Agaricomycetes</taxon>
        <taxon>Agaricomycetidae</taxon>
        <taxon>Boletales</taxon>
        <taxon>Sclerodermatineae</taxon>
        <taxon>Sclerodermataceae</taxon>
        <taxon>Scleroderma</taxon>
    </lineage>
</organism>
<sequence>MSNGSSGAISSASKMVVLSPNREWSYNDLHPLVYVDRPSLHPSEKMLMIMPFGAQLLAVVCQSCSAINRTCCPCALPITISCLHWHIKPLINQREPT</sequence>
<reference evidence="1 2" key="1">
    <citation type="submission" date="2014-04" db="EMBL/GenBank/DDBJ databases">
        <authorList>
            <consortium name="DOE Joint Genome Institute"/>
            <person name="Kuo A."/>
            <person name="Kohler A."/>
            <person name="Nagy L.G."/>
            <person name="Floudas D."/>
            <person name="Copeland A."/>
            <person name="Barry K.W."/>
            <person name="Cichocki N."/>
            <person name="Veneault-Fourrey C."/>
            <person name="LaButti K."/>
            <person name="Lindquist E.A."/>
            <person name="Lipzen A."/>
            <person name="Lundell T."/>
            <person name="Morin E."/>
            <person name="Murat C."/>
            <person name="Sun H."/>
            <person name="Tunlid A."/>
            <person name="Henrissat B."/>
            <person name="Grigoriev I.V."/>
            <person name="Hibbett D.S."/>
            <person name="Martin F."/>
            <person name="Nordberg H.P."/>
            <person name="Cantor M.N."/>
            <person name="Hua S.X."/>
        </authorList>
    </citation>
    <scope>NUCLEOTIDE SEQUENCE [LARGE SCALE GENOMIC DNA]</scope>
    <source>
        <strain evidence="1 2">Foug A</strain>
    </source>
</reference>